<dbReference type="EMBL" id="JABTEG010000001">
    <property type="protein sequence ID" value="KAG4306243.1"/>
    <property type="molecule type" value="Genomic_DNA"/>
</dbReference>
<evidence type="ECO:0000313" key="1">
    <source>
        <dbReference type="EMBL" id="KAG4306243.1"/>
    </source>
</evidence>
<reference evidence="1 2" key="1">
    <citation type="journal article" date="2021" name="Commun. Biol.">
        <title>Genomic insights into the host specific adaptation of the Pneumocystis genus.</title>
        <authorList>
            <person name="Cisse O.H."/>
            <person name="Ma L."/>
            <person name="Dekker J.P."/>
            <person name="Khil P.P."/>
            <person name="Youn J.-H."/>
            <person name="Brenchley J.M."/>
            <person name="Blair R."/>
            <person name="Pahar B."/>
            <person name="Chabe M."/>
            <person name="Van Rompay K.K.A."/>
            <person name="Keesler R."/>
            <person name="Sukura A."/>
            <person name="Hirsch V."/>
            <person name="Kutty G."/>
            <person name="Liu Y."/>
            <person name="Peng L."/>
            <person name="Chen J."/>
            <person name="Song J."/>
            <person name="Weissenbacher-Lang C."/>
            <person name="Xu J."/>
            <person name="Upham N.S."/>
            <person name="Stajich J.E."/>
            <person name="Cuomo C.A."/>
            <person name="Cushion M.T."/>
            <person name="Kovacs J.A."/>
        </authorList>
    </citation>
    <scope>NUCLEOTIDE SEQUENCE [LARGE SCALE GENOMIC DNA]</scope>
    <source>
        <strain evidence="1 2">RABM</strain>
    </source>
</reference>
<dbReference type="Proteomes" id="UP000768646">
    <property type="component" value="Unassembled WGS sequence"/>
</dbReference>
<proteinExistence type="predicted"/>
<gene>
    <name evidence="1" type="ORF">PORY_000231</name>
</gene>
<protein>
    <submittedName>
        <fullName evidence="1">Uncharacterized protein</fullName>
    </submittedName>
</protein>
<keyword evidence="2" id="KW-1185">Reference proteome</keyword>
<accession>A0ACB7CGK5</accession>
<comment type="caution">
    <text evidence="1">The sequence shown here is derived from an EMBL/GenBank/DDBJ whole genome shotgun (WGS) entry which is preliminary data.</text>
</comment>
<evidence type="ECO:0000313" key="2">
    <source>
        <dbReference type="Proteomes" id="UP000768646"/>
    </source>
</evidence>
<name>A0ACB7CGK5_9ASCO</name>
<organism evidence="1 2">
    <name type="scientific">Pneumocystis oryctolagi</name>
    <dbReference type="NCBI Taxonomy" id="42067"/>
    <lineage>
        <taxon>Eukaryota</taxon>
        <taxon>Fungi</taxon>
        <taxon>Dikarya</taxon>
        <taxon>Ascomycota</taxon>
        <taxon>Taphrinomycotina</taxon>
        <taxon>Pneumocystomycetes</taxon>
        <taxon>Pneumocystaceae</taxon>
        <taxon>Pneumocystis</taxon>
    </lineage>
</organism>
<sequence length="973" mass="113353">MQLPFLFSNKIQNFLETLDDKIDTENPRTSFSLHPLQNLYFCEKDINEKHVDSNENSHSYVLECPYCQWTSSEINIIFEKPTGLNAQLKNFSTESSRKKLFYNRLKAYYEEMHRTLKLHTNNRFEISKLTNIYEKVSKRKTFKNKNELNVFNFNENSRDLQDDYEVIKRMSEIKNLDEIATVKQRSNQLHHIIFKNDLMPIPYLLRTKRSKRCSSCKSILIDPESKPASAKFHTKLIAMNFIPTISLKCFPGSTSNCSIGKLSPNVTNLFLLTVTNPLYEKIKVFLATPQQTLGKYNHNVTILCPEFEVSANRSTHENNSTTKSITKNSTKIPLPGTLWEREKNSTTVVLEIIPSEILPEDKGFNNDLIEISIFVKIRKTKDIYNKNYDIRFKFNFSWGDSFVTVTSVRGHLLEWEFEEKFKKWNTCTPLSLFEAKIVTTINKDMKNIHDNILKESQHAQGLYIWTDCDREGEYIATEIVNVARKANPKIEVKRARFNNLEKTHILKAAHQPFDIDQRQVSAVAARIEFDLRTGSAFTRFQTLSLRDFEPLAKEIISYGSCQFPTLGFVVDRWKRIKNFVSEKFWYIKIHLHNCQTPFNWKRIKLFDRLSVFLIYENCLLFDKAKVKNITRRPKSKLKPYPLTTVELQKQGAKYLGLSSKDIMKIAETLYTKGFISYPRTETDQFDDNINLHSLIEKQINDEQWGSYAQSLLNGKFQHPRKGKNNDKAHAPIHPIAYVKRNVLNSNDEYKVYSFIVKHFLACCSQDAHGEQTTVILQWGDEFFSASGLVVLERNYLDIYIYEKWNSYGSLPDLSEEETIGFDRTEMLEGKTLSPEHLTESELINLMNINGIGTDSTIAEHIQKIVDRKYVFRQLKGNKNNKNKKDKDNKIYEFIPSTLGIALIDGYNKIGFNESLSKPFLRKEMELKLKDICDGKSSKEEFLEDIISQYKALFIKANQKVNILKESVRQYLNI</sequence>